<accession>A0ABR1Z1P1</accession>
<dbReference type="EMBL" id="JBBWRZ010000002">
    <property type="protein sequence ID" value="KAK8244494.1"/>
    <property type="molecule type" value="Genomic_DNA"/>
</dbReference>
<proteinExistence type="predicted"/>
<evidence type="ECO:0000313" key="2">
    <source>
        <dbReference type="EMBL" id="KAK8244494.1"/>
    </source>
</evidence>
<reference evidence="2 3" key="1">
    <citation type="submission" date="2024-04" db="EMBL/GenBank/DDBJ databases">
        <title>Phyllosticta paracitricarpa is synonymous to the EU quarantine fungus P. citricarpa based on phylogenomic analyses.</title>
        <authorList>
            <consortium name="Lawrence Berkeley National Laboratory"/>
            <person name="Van Ingen-Buijs V.A."/>
            <person name="Van Westerhoven A.C."/>
            <person name="Haridas S."/>
            <person name="Skiadas P."/>
            <person name="Martin F."/>
            <person name="Groenewald J.Z."/>
            <person name="Crous P.W."/>
            <person name="Seidl M.F."/>
        </authorList>
    </citation>
    <scope>NUCLEOTIDE SEQUENCE [LARGE SCALE GENOMIC DNA]</scope>
    <source>
        <strain evidence="2 3">CBS 123374</strain>
    </source>
</reference>
<comment type="caution">
    <text evidence="2">The sequence shown here is derived from an EMBL/GenBank/DDBJ whole genome shotgun (WGS) entry which is preliminary data.</text>
</comment>
<evidence type="ECO:0000313" key="3">
    <source>
        <dbReference type="Proteomes" id="UP001492380"/>
    </source>
</evidence>
<dbReference type="Proteomes" id="UP001492380">
    <property type="component" value="Unassembled WGS sequence"/>
</dbReference>
<organism evidence="2 3">
    <name type="scientific">Phyllosticta capitalensis</name>
    <dbReference type="NCBI Taxonomy" id="121624"/>
    <lineage>
        <taxon>Eukaryota</taxon>
        <taxon>Fungi</taxon>
        <taxon>Dikarya</taxon>
        <taxon>Ascomycota</taxon>
        <taxon>Pezizomycotina</taxon>
        <taxon>Dothideomycetes</taxon>
        <taxon>Dothideomycetes incertae sedis</taxon>
        <taxon>Botryosphaeriales</taxon>
        <taxon>Phyllostictaceae</taxon>
        <taxon>Phyllosticta</taxon>
    </lineage>
</organism>
<gene>
    <name evidence="2" type="ORF">HDK90DRAFT_160339</name>
</gene>
<name>A0ABR1Z1P1_9PEZI</name>
<feature type="region of interest" description="Disordered" evidence="1">
    <location>
        <begin position="1"/>
        <end position="33"/>
    </location>
</feature>
<protein>
    <submittedName>
        <fullName evidence="2">Uncharacterized protein</fullName>
    </submittedName>
</protein>
<keyword evidence="3" id="KW-1185">Reference proteome</keyword>
<evidence type="ECO:0000256" key="1">
    <source>
        <dbReference type="SAM" id="MobiDB-lite"/>
    </source>
</evidence>
<sequence>MHPLRRTLDSRPQALPTRDHEVKGRRQNKFSQRAAAKTFPLHTPTPRSCVRPQNSPTTIAHANTHQNNPAAAMEVDENGLVIALQPDAAAVYALGRLMAEVPLPHRPSILREIIRMATRILVVNVANGTQQPSEISPLRELSFIEQSPPAIKTMCHMRGGISFHFYSQIKAEFEHAWGRHITIDVIRDLCWEMREFNLANYVKTQIFMLWIDGLFLDCPMIEGQRLERELVPGSDEGEMDE</sequence>